<evidence type="ECO:0000256" key="10">
    <source>
        <dbReference type="HAMAP-Rule" id="MF_00278"/>
    </source>
</evidence>
<evidence type="ECO:0000256" key="8">
    <source>
        <dbReference type="ARBA" id="ARBA00047838"/>
    </source>
</evidence>
<feature type="domain" description="Glutamine amidotransferase" evidence="11">
    <location>
        <begin position="4"/>
        <end position="199"/>
    </location>
</feature>
<keyword evidence="5 10" id="KW-0315">Glutamine amidotransferase</keyword>
<dbReference type="HAMAP" id="MF_00278">
    <property type="entry name" value="HisH"/>
    <property type="match status" value="1"/>
</dbReference>
<evidence type="ECO:0000256" key="7">
    <source>
        <dbReference type="ARBA" id="ARBA00023239"/>
    </source>
</evidence>
<evidence type="ECO:0000313" key="13">
    <source>
        <dbReference type="Proteomes" id="UP001524944"/>
    </source>
</evidence>
<feature type="active site" evidence="10">
    <location>
        <position position="184"/>
    </location>
</feature>
<gene>
    <name evidence="10 12" type="primary">hisH</name>
    <name evidence="12" type="ORF">NVS47_15425</name>
</gene>
<dbReference type="RefSeq" id="WP_089612263.1">
    <property type="nucleotide sequence ID" value="NZ_CP022121.1"/>
</dbReference>
<keyword evidence="13" id="KW-1185">Reference proteome</keyword>
<dbReference type="Pfam" id="PF00117">
    <property type="entry name" value="GATase"/>
    <property type="match status" value="1"/>
</dbReference>
<dbReference type="CDD" id="cd01748">
    <property type="entry name" value="GATase1_IGP_Synthase"/>
    <property type="match status" value="1"/>
</dbReference>
<name>A0ABT1Y8R4_9FIRM</name>
<dbReference type="InterPro" id="IPR029062">
    <property type="entry name" value="Class_I_gatase-like"/>
</dbReference>
<evidence type="ECO:0000256" key="2">
    <source>
        <dbReference type="ARBA" id="ARBA00011152"/>
    </source>
</evidence>
<dbReference type="Gene3D" id="3.40.50.880">
    <property type="match status" value="1"/>
</dbReference>
<evidence type="ECO:0000256" key="3">
    <source>
        <dbReference type="ARBA" id="ARBA00022605"/>
    </source>
</evidence>
<feature type="active site" description="Nucleophile" evidence="10">
    <location>
        <position position="79"/>
    </location>
</feature>
<dbReference type="GO" id="GO:0016829">
    <property type="term" value="F:lyase activity"/>
    <property type="evidence" value="ECO:0007669"/>
    <property type="project" value="UniProtKB-KW"/>
</dbReference>
<dbReference type="EC" id="4.3.2.10" evidence="10"/>
<evidence type="ECO:0000256" key="4">
    <source>
        <dbReference type="ARBA" id="ARBA00022801"/>
    </source>
</evidence>
<evidence type="ECO:0000256" key="6">
    <source>
        <dbReference type="ARBA" id="ARBA00023102"/>
    </source>
</evidence>
<protein>
    <recommendedName>
        <fullName evidence="10">Imidazole glycerol phosphate synthase subunit HisH</fullName>
        <ecNumber evidence="10">4.3.2.10</ecNumber>
    </recommendedName>
    <alternativeName>
        <fullName evidence="10">IGP synthase glutaminase subunit</fullName>
        <ecNumber evidence="10">3.5.1.2</ecNumber>
    </alternativeName>
    <alternativeName>
        <fullName evidence="10">IGP synthase subunit HisH</fullName>
    </alternativeName>
    <alternativeName>
        <fullName evidence="10">ImGP synthase subunit HisH</fullName>
        <shortName evidence="10">IGPS subunit HisH</shortName>
    </alternativeName>
</protein>
<feature type="active site" evidence="10">
    <location>
        <position position="186"/>
    </location>
</feature>
<reference evidence="12 13" key="1">
    <citation type="submission" date="2022-08" db="EMBL/GenBank/DDBJ databases">
        <title>Proteogenomics of the novel Dehalobacterium formicoaceticum strain EZ94 highlights a key role of methyltransferases during anaerobic dichloromethane degradation.</title>
        <authorList>
            <person name="Wasmund K."/>
        </authorList>
    </citation>
    <scope>NUCLEOTIDE SEQUENCE [LARGE SCALE GENOMIC DNA]</scope>
    <source>
        <strain evidence="12 13">EZ94</strain>
    </source>
</reference>
<organism evidence="12 13">
    <name type="scientific">Dehalobacterium formicoaceticum</name>
    <dbReference type="NCBI Taxonomy" id="51515"/>
    <lineage>
        <taxon>Bacteria</taxon>
        <taxon>Bacillati</taxon>
        <taxon>Bacillota</taxon>
        <taxon>Clostridia</taxon>
        <taxon>Eubacteriales</taxon>
        <taxon>Peptococcaceae</taxon>
        <taxon>Dehalobacterium</taxon>
    </lineage>
</organism>
<dbReference type="NCBIfam" id="TIGR01855">
    <property type="entry name" value="IMP_synth_hisH"/>
    <property type="match status" value="1"/>
</dbReference>
<dbReference type="SUPFAM" id="SSF52317">
    <property type="entry name" value="Class I glutamine amidotransferase-like"/>
    <property type="match status" value="1"/>
</dbReference>
<comment type="pathway">
    <text evidence="1 10">Amino-acid biosynthesis; L-histidine biosynthesis; L-histidine from 5-phospho-alpha-D-ribose 1-diphosphate: step 5/9.</text>
</comment>
<comment type="subunit">
    <text evidence="2 10">Heterodimer of HisH and HisF.</text>
</comment>
<dbReference type="PIRSF" id="PIRSF000495">
    <property type="entry name" value="Amidotransf_hisH"/>
    <property type="match status" value="1"/>
</dbReference>
<dbReference type="PROSITE" id="PS51273">
    <property type="entry name" value="GATASE_TYPE_1"/>
    <property type="match status" value="1"/>
</dbReference>
<proteinExistence type="inferred from homology"/>
<dbReference type="EMBL" id="JANPWE010000013">
    <property type="protein sequence ID" value="MCR6546886.1"/>
    <property type="molecule type" value="Genomic_DNA"/>
</dbReference>
<comment type="catalytic activity">
    <reaction evidence="9 10">
        <text>L-glutamine + H2O = L-glutamate + NH4(+)</text>
        <dbReference type="Rhea" id="RHEA:15889"/>
        <dbReference type="ChEBI" id="CHEBI:15377"/>
        <dbReference type="ChEBI" id="CHEBI:28938"/>
        <dbReference type="ChEBI" id="CHEBI:29985"/>
        <dbReference type="ChEBI" id="CHEBI:58359"/>
        <dbReference type="EC" id="3.5.1.2"/>
    </reaction>
</comment>
<comment type="subcellular location">
    <subcellularLocation>
        <location evidence="10">Cytoplasm</location>
    </subcellularLocation>
</comment>
<dbReference type="InterPro" id="IPR017926">
    <property type="entry name" value="GATASE"/>
</dbReference>
<keyword evidence="10" id="KW-0963">Cytoplasm</keyword>
<sequence length="211" mass="23032">MIVIIDYGMGNLASVQKGIARTGFDGVISSTPEILSQADGIILPGVGAFEAGMKNLRERGFLPEIKKAVQAGKPLLGICLGMQLLFEEGEEHGIHQGLGLFPGRVVKFNHLPDQLKVPHMGWNQVRKAGDYPLLKNIPSDTYFYFVHSYYVIPANSSLIGGVTHYGIDFPAAVGEDRVFGIQFHPEKSSAWGMKLLKNFGELVENVSHSGH</sequence>
<keyword evidence="4 10" id="KW-0378">Hydrolase</keyword>
<keyword evidence="6 10" id="KW-0368">Histidine biosynthesis</keyword>
<evidence type="ECO:0000256" key="1">
    <source>
        <dbReference type="ARBA" id="ARBA00005091"/>
    </source>
</evidence>
<evidence type="ECO:0000313" key="12">
    <source>
        <dbReference type="EMBL" id="MCR6546886.1"/>
    </source>
</evidence>
<comment type="catalytic activity">
    <reaction evidence="8 10">
        <text>5-[(5-phospho-1-deoxy-D-ribulos-1-ylimino)methylamino]-1-(5-phospho-beta-D-ribosyl)imidazole-4-carboxamide + L-glutamine = D-erythro-1-(imidazol-4-yl)glycerol 3-phosphate + 5-amino-1-(5-phospho-beta-D-ribosyl)imidazole-4-carboxamide + L-glutamate + H(+)</text>
        <dbReference type="Rhea" id="RHEA:24793"/>
        <dbReference type="ChEBI" id="CHEBI:15378"/>
        <dbReference type="ChEBI" id="CHEBI:29985"/>
        <dbReference type="ChEBI" id="CHEBI:58278"/>
        <dbReference type="ChEBI" id="CHEBI:58359"/>
        <dbReference type="ChEBI" id="CHEBI:58475"/>
        <dbReference type="ChEBI" id="CHEBI:58525"/>
        <dbReference type="EC" id="4.3.2.10"/>
    </reaction>
</comment>
<comment type="caution">
    <text evidence="12">The sequence shown here is derived from an EMBL/GenBank/DDBJ whole genome shotgun (WGS) entry which is preliminary data.</text>
</comment>
<evidence type="ECO:0000256" key="5">
    <source>
        <dbReference type="ARBA" id="ARBA00022962"/>
    </source>
</evidence>
<dbReference type="Proteomes" id="UP001524944">
    <property type="component" value="Unassembled WGS sequence"/>
</dbReference>
<evidence type="ECO:0000259" key="11">
    <source>
        <dbReference type="Pfam" id="PF00117"/>
    </source>
</evidence>
<accession>A0ABT1Y8R4</accession>
<comment type="function">
    <text evidence="10">IGPS catalyzes the conversion of PRFAR and glutamine to IGP, AICAR and glutamate. The HisH subunit catalyzes the hydrolysis of glutamine to glutamate and ammonia as part of the synthesis of IGP and AICAR. The resulting ammonia molecule is channeled to the active site of HisF.</text>
</comment>
<keyword evidence="3 10" id="KW-0028">Amino-acid biosynthesis</keyword>
<keyword evidence="7 10" id="KW-0456">Lyase</keyword>
<dbReference type="PANTHER" id="PTHR42701:SF1">
    <property type="entry name" value="IMIDAZOLE GLYCEROL PHOSPHATE SYNTHASE SUBUNIT HISH"/>
    <property type="match status" value="1"/>
</dbReference>
<dbReference type="InterPro" id="IPR010139">
    <property type="entry name" value="Imidazole-glycPsynth_HisH"/>
</dbReference>
<dbReference type="EC" id="3.5.1.2" evidence="10"/>
<evidence type="ECO:0000256" key="9">
    <source>
        <dbReference type="ARBA" id="ARBA00049534"/>
    </source>
</evidence>
<dbReference type="PANTHER" id="PTHR42701">
    <property type="entry name" value="IMIDAZOLE GLYCEROL PHOSPHATE SYNTHASE SUBUNIT HISH"/>
    <property type="match status" value="1"/>
</dbReference>